<dbReference type="EMBL" id="JANPWB010000010">
    <property type="protein sequence ID" value="KAJ1136859.1"/>
    <property type="molecule type" value="Genomic_DNA"/>
</dbReference>
<evidence type="ECO:0000313" key="2">
    <source>
        <dbReference type="EMBL" id="KAJ1136859.1"/>
    </source>
</evidence>
<accession>A0AAV7Q9B4</accession>
<sequence length="245" mass="26256">MPHLQGGRSLQVSQLPRRAPGDHRCYSSVLGCRAVRHSPLPGRPRSSVLALSHWRIMPPRVLTRRVRGRPGPAGPPVWFLESSLQQSPAVLHRVLVCPPCIRRPLVSFPDFGLVGPPSSPYLPGQHMSAMAAAPGRSTPPPASIWHVRRPASVPLGSAPPLLFPVSGYSAGYSRSRCSRMLRRPLRPRPVGPPSALTHSGATLLCLAHDSLAVRTAPALPRRTEPPAPVPSRPAPPLESLAPAEG</sequence>
<keyword evidence="3" id="KW-1185">Reference proteome</keyword>
<protein>
    <submittedName>
        <fullName evidence="2">Uncharacterized protein</fullName>
    </submittedName>
</protein>
<dbReference type="Proteomes" id="UP001066276">
    <property type="component" value="Chromosome 6"/>
</dbReference>
<reference evidence="2" key="1">
    <citation type="journal article" date="2022" name="bioRxiv">
        <title>Sequencing and chromosome-scale assembly of the giantPleurodeles waltlgenome.</title>
        <authorList>
            <person name="Brown T."/>
            <person name="Elewa A."/>
            <person name="Iarovenko S."/>
            <person name="Subramanian E."/>
            <person name="Araus A.J."/>
            <person name="Petzold A."/>
            <person name="Susuki M."/>
            <person name="Suzuki K.-i.T."/>
            <person name="Hayashi T."/>
            <person name="Toyoda A."/>
            <person name="Oliveira C."/>
            <person name="Osipova E."/>
            <person name="Leigh N.D."/>
            <person name="Simon A."/>
            <person name="Yun M.H."/>
        </authorList>
    </citation>
    <scope>NUCLEOTIDE SEQUENCE</scope>
    <source>
        <strain evidence="2">20211129_DDA</strain>
        <tissue evidence="2">Liver</tissue>
    </source>
</reference>
<name>A0AAV7Q9B4_PLEWA</name>
<comment type="caution">
    <text evidence="2">The sequence shown here is derived from an EMBL/GenBank/DDBJ whole genome shotgun (WGS) entry which is preliminary data.</text>
</comment>
<evidence type="ECO:0000256" key="1">
    <source>
        <dbReference type="SAM" id="MobiDB-lite"/>
    </source>
</evidence>
<proteinExistence type="predicted"/>
<feature type="region of interest" description="Disordered" evidence="1">
    <location>
        <begin position="216"/>
        <end position="245"/>
    </location>
</feature>
<feature type="region of interest" description="Disordered" evidence="1">
    <location>
        <begin position="1"/>
        <end position="21"/>
    </location>
</feature>
<feature type="compositionally biased region" description="Pro residues" evidence="1">
    <location>
        <begin position="225"/>
        <end position="236"/>
    </location>
</feature>
<dbReference type="AlphaFoldDB" id="A0AAV7Q9B4"/>
<organism evidence="2 3">
    <name type="scientific">Pleurodeles waltl</name>
    <name type="common">Iberian ribbed newt</name>
    <dbReference type="NCBI Taxonomy" id="8319"/>
    <lineage>
        <taxon>Eukaryota</taxon>
        <taxon>Metazoa</taxon>
        <taxon>Chordata</taxon>
        <taxon>Craniata</taxon>
        <taxon>Vertebrata</taxon>
        <taxon>Euteleostomi</taxon>
        <taxon>Amphibia</taxon>
        <taxon>Batrachia</taxon>
        <taxon>Caudata</taxon>
        <taxon>Salamandroidea</taxon>
        <taxon>Salamandridae</taxon>
        <taxon>Pleurodelinae</taxon>
        <taxon>Pleurodeles</taxon>
    </lineage>
</organism>
<evidence type="ECO:0000313" key="3">
    <source>
        <dbReference type="Proteomes" id="UP001066276"/>
    </source>
</evidence>
<gene>
    <name evidence="2" type="ORF">NDU88_003273</name>
</gene>